<comment type="caution">
    <text evidence="4">The sequence shown here is derived from an EMBL/GenBank/DDBJ whole genome shotgun (WGS) entry which is preliminary data.</text>
</comment>
<dbReference type="PRINTS" id="PR00038">
    <property type="entry name" value="HTHLUXR"/>
</dbReference>
<dbReference type="EMBL" id="PVTF01000008">
    <property type="protein sequence ID" value="PRY39077.1"/>
    <property type="molecule type" value="Genomic_DNA"/>
</dbReference>
<dbReference type="RefSeq" id="WP_106190509.1">
    <property type="nucleotide sequence ID" value="NZ_PVTF01000008.1"/>
</dbReference>
<accession>A0A2T0T097</accession>
<dbReference type="SUPFAM" id="SSF48452">
    <property type="entry name" value="TPR-like"/>
    <property type="match status" value="1"/>
</dbReference>
<dbReference type="Pfam" id="PF13191">
    <property type="entry name" value="AAA_16"/>
    <property type="match status" value="1"/>
</dbReference>
<dbReference type="SUPFAM" id="SSF52540">
    <property type="entry name" value="P-loop containing nucleoside triphosphate hydrolases"/>
    <property type="match status" value="1"/>
</dbReference>
<dbReference type="SMART" id="SM00421">
    <property type="entry name" value="HTH_LUXR"/>
    <property type="match status" value="1"/>
</dbReference>
<dbReference type="OrthoDB" id="134933at2"/>
<dbReference type="InterPro" id="IPR011990">
    <property type="entry name" value="TPR-like_helical_dom_sf"/>
</dbReference>
<evidence type="ECO:0000256" key="2">
    <source>
        <dbReference type="ARBA" id="ARBA00022840"/>
    </source>
</evidence>
<dbReference type="Pfam" id="PF00196">
    <property type="entry name" value="GerE"/>
    <property type="match status" value="1"/>
</dbReference>
<dbReference type="GO" id="GO:0006355">
    <property type="term" value="P:regulation of DNA-templated transcription"/>
    <property type="evidence" value="ECO:0007669"/>
    <property type="project" value="InterPro"/>
</dbReference>
<dbReference type="Proteomes" id="UP000239494">
    <property type="component" value="Unassembled WGS sequence"/>
</dbReference>
<dbReference type="GO" id="GO:0005737">
    <property type="term" value="C:cytoplasm"/>
    <property type="evidence" value="ECO:0007669"/>
    <property type="project" value="TreeGrafter"/>
</dbReference>
<dbReference type="InterPro" id="IPR000792">
    <property type="entry name" value="Tscrpt_reg_LuxR_C"/>
</dbReference>
<proteinExistence type="predicted"/>
<feature type="domain" description="HTH luxR-type" evidence="3">
    <location>
        <begin position="866"/>
        <end position="931"/>
    </location>
</feature>
<keyword evidence="2" id="KW-0067">ATP-binding</keyword>
<dbReference type="Gene3D" id="1.10.10.10">
    <property type="entry name" value="Winged helix-like DNA-binding domain superfamily/Winged helix DNA-binding domain"/>
    <property type="match status" value="1"/>
</dbReference>
<dbReference type="PANTHER" id="PTHR16305">
    <property type="entry name" value="TESTICULAR SOLUBLE ADENYLYL CYCLASE"/>
    <property type="match status" value="1"/>
</dbReference>
<evidence type="ECO:0000313" key="4">
    <source>
        <dbReference type="EMBL" id="PRY39077.1"/>
    </source>
</evidence>
<dbReference type="InterPro" id="IPR036388">
    <property type="entry name" value="WH-like_DNA-bd_sf"/>
</dbReference>
<name>A0A2T0T097_9PSEU</name>
<protein>
    <submittedName>
        <fullName evidence="4">Regulatory LuxR family protein</fullName>
    </submittedName>
</protein>
<dbReference type="PANTHER" id="PTHR16305:SF35">
    <property type="entry name" value="TRANSCRIPTIONAL ACTIVATOR DOMAIN"/>
    <property type="match status" value="1"/>
</dbReference>
<dbReference type="AlphaFoldDB" id="A0A2T0T097"/>
<dbReference type="InterPro" id="IPR016032">
    <property type="entry name" value="Sig_transdc_resp-reg_C-effctor"/>
</dbReference>
<evidence type="ECO:0000256" key="1">
    <source>
        <dbReference type="ARBA" id="ARBA00022741"/>
    </source>
</evidence>
<dbReference type="SUPFAM" id="SSF46894">
    <property type="entry name" value="C-terminal effector domain of the bipartite response regulators"/>
    <property type="match status" value="1"/>
</dbReference>
<sequence length="934" mass="99682">MTGLVERDAEVRSLRELMVRVKAGHGGLAVLEAGPGLGKTALLRHLRGLAADQGCVVLSARGAELEREFAFGVVRQLLEPVLPRDDEERRQVFRGAARITESLFGAGDGQAAPGSPFPLLNGLYWLLVNLAERAPLAVLVDDAQWADQPSLRFLGFLARRLDSIGILVTVTIRSTEHGDDELVDDLLATDDLTLLRPRNLSARGVADLVRQQFGPDAHEEFCAACDAVTGGNPLFVRELLRVLVADGVRPDAEHAAAVTAAGPGAVHWYVAARLRRQSAAVQAVARAVAVLGNDSDLAVVAAQAQLTWAQAAGAARRLAGQGIFEHADPPAFVHAVVRDVALSLIPVEERAAEHERAATVLLRADKPVGQVASHLLRTAPAGTPDRISTLAAAASQAFQHGSPETAAVFLLRARAEPPPPALRAEISRQLGNCQAHHLALDDAGTRLREALALADGGRQRALCAYSLARFLNGCGDPQEAIPLLVQALGDLEGVDDPGLLLEVEAELVGMARADLASRSLLLRHLDSFDRRPGRPKAVLDSQWGLEAVLAGRPADEAVRLARSALAGDALTPERCGLWSAVHTMIVADRLDEVERRTQRALDTAVDRGLLFPMGIIRCHLARIALLRGDLAQAAEHVELGTAASPRPNIGLPALDATAIHLLVERGRLVEAEAVLAGSVLSGDRPARSSVHLWLLEARVRLRLAQGDHVAALADAVACGRLLENWGVGGIWDVHWRLLAAQAHRLAGNHQEASALAHEQLRLARDFAVPRHIAVALRATAASAAPAEQRGQLAEAADLLRGGPGRLELVHVLVDLGAAQQRDGDREKARTTVRRAAELAAECHADDLAERLRAGLAAVGGRLPRLRLTGLHALTPSERRVAKLAADALTNREIAERLFVSEKTVEAHLSSTFRKLGVRSRTQLVTRMTAVPPSG</sequence>
<evidence type="ECO:0000259" key="3">
    <source>
        <dbReference type="PROSITE" id="PS50043"/>
    </source>
</evidence>
<dbReference type="InterPro" id="IPR041664">
    <property type="entry name" value="AAA_16"/>
</dbReference>
<dbReference type="InterPro" id="IPR027417">
    <property type="entry name" value="P-loop_NTPase"/>
</dbReference>
<dbReference type="GO" id="GO:0004016">
    <property type="term" value="F:adenylate cyclase activity"/>
    <property type="evidence" value="ECO:0007669"/>
    <property type="project" value="TreeGrafter"/>
</dbReference>
<evidence type="ECO:0000313" key="5">
    <source>
        <dbReference type="Proteomes" id="UP000239494"/>
    </source>
</evidence>
<keyword evidence="1" id="KW-0547">Nucleotide-binding</keyword>
<dbReference type="PROSITE" id="PS50043">
    <property type="entry name" value="HTH_LUXR_2"/>
    <property type="match status" value="1"/>
</dbReference>
<dbReference type="GO" id="GO:0005524">
    <property type="term" value="F:ATP binding"/>
    <property type="evidence" value="ECO:0007669"/>
    <property type="project" value="UniProtKB-KW"/>
</dbReference>
<gene>
    <name evidence="4" type="ORF">CLV43_108477</name>
</gene>
<dbReference type="GO" id="GO:0003677">
    <property type="term" value="F:DNA binding"/>
    <property type="evidence" value="ECO:0007669"/>
    <property type="project" value="InterPro"/>
</dbReference>
<keyword evidence="5" id="KW-1185">Reference proteome</keyword>
<reference evidence="4 5" key="1">
    <citation type="submission" date="2018-03" db="EMBL/GenBank/DDBJ databases">
        <title>Genomic Encyclopedia of Archaeal and Bacterial Type Strains, Phase II (KMG-II): from individual species to whole genera.</title>
        <authorList>
            <person name="Goeker M."/>
        </authorList>
    </citation>
    <scope>NUCLEOTIDE SEQUENCE [LARGE SCALE GENOMIC DNA]</scope>
    <source>
        <strain evidence="4 5">DSM 44720</strain>
    </source>
</reference>
<dbReference type="CDD" id="cd06170">
    <property type="entry name" value="LuxR_C_like"/>
    <property type="match status" value="1"/>
</dbReference>
<organism evidence="4 5">
    <name type="scientific">Umezawaea tangerina</name>
    <dbReference type="NCBI Taxonomy" id="84725"/>
    <lineage>
        <taxon>Bacteria</taxon>
        <taxon>Bacillati</taxon>
        <taxon>Actinomycetota</taxon>
        <taxon>Actinomycetes</taxon>
        <taxon>Pseudonocardiales</taxon>
        <taxon>Pseudonocardiaceae</taxon>
        <taxon>Umezawaea</taxon>
    </lineage>
</organism>